<name>A0A6P8ZQH6_THRPL</name>
<dbReference type="InterPro" id="IPR043160">
    <property type="entry name" value="Dynein_C_barrel"/>
</dbReference>
<dbReference type="FunFam" id="3.40.50.300:FF:001855">
    <property type="entry name" value="Dynein axonemal heavy chain 10"/>
    <property type="match status" value="1"/>
</dbReference>
<keyword evidence="6" id="KW-0547">Nucleotide-binding</keyword>
<evidence type="ECO:0000259" key="19">
    <source>
        <dbReference type="SMART" id="SM00382"/>
    </source>
</evidence>
<comment type="subcellular location">
    <subcellularLocation>
        <location evidence="1">Cytoplasm</location>
        <location evidence="1">Cytoskeleton</location>
        <location evidence="1">Cilium axoneme</location>
    </subcellularLocation>
</comment>
<accession>A0A6P8ZQH6</accession>
<dbReference type="PANTHER" id="PTHR22878:SF63">
    <property type="entry name" value="DYNEIN AXONEMAL HEAVY CHAIN 10"/>
    <property type="match status" value="1"/>
</dbReference>
<evidence type="ECO:0000313" key="21">
    <source>
        <dbReference type="RefSeq" id="XP_034245869.1"/>
    </source>
</evidence>
<dbReference type="Gene3D" id="1.10.8.710">
    <property type="match status" value="1"/>
</dbReference>
<evidence type="ECO:0000256" key="11">
    <source>
        <dbReference type="ARBA" id="ARBA00023175"/>
    </source>
</evidence>
<gene>
    <name evidence="21" type="primary">LOC117647961</name>
</gene>
<dbReference type="InterPro" id="IPR026983">
    <property type="entry name" value="DHC"/>
</dbReference>
<dbReference type="GO" id="GO:0036159">
    <property type="term" value="P:inner dynein arm assembly"/>
    <property type="evidence" value="ECO:0007669"/>
    <property type="project" value="UniProtKB-ARBA"/>
</dbReference>
<dbReference type="InterPro" id="IPR042228">
    <property type="entry name" value="Dynein_linker_3"/>
</dbReference>
<dbReference type="InterPro" id="IPR042222">
    <property type="entry name" value="Dynein_2_N"/>
</dbReference>
<dbReference type="Pfam" id="PF12775">
    <property type="entry name" value="AAA_7"/>
    <property type="match status" value="1"/>
</dbReference>
<dbReference type="InterPro" id="IPR013594">
    <property type="entry name" value="Dynein_heavy_tail"/>
</dbReference>
<feature type="compositionally biased region" description="Basic residues" evidence="18">
    <location>
        <begin position="281"/>
        <end position="301"/>
    </location>
</feature>
<feature type="region of interest" description="Disordered" evidence="18">
    <location>
        <begin position="80"/>
        <end position="306"/>
    </location>
</feature>
<feature type="domain" description="AAA+ ATPase" evidence="19">
    <location>
        <begin position="3058"/>
        <end position="3211"/>
    </location>
</feature>
<feature type="compositionally biased region" description="Polar residues" evidence="18">
    <location>
        <begin position="538"/>
        <end position="548"/>
    </location>
</feature>
<dbReference type="FunFam" id="1.10.8.1220:FF:000001">
    <property type="entry name" value="Dynein axonemal heavy chain 5"/>
    <property type="match status" value="1"/>
</dbReference>
<dbReference type="FunFam" id="3.40.50.300:FF:002141">
    <property type="entry name" value="Dynein heavy chain"/>
    <property type="match status" value="1"/>
</dbReference>
<dbReference type="RefSeq" id="XP_034245869.1">
    <property type="nucleotide sequence ID" value="XM_034389978.1"/>
</dbReference>
<feature type="domain" description="AAA+ ATPase" evidence="19">
    <location>
        <begin position="2353"/>
        <end position="2489"/>
    </location>
</feature>
<feature type="coiled-coil region" evidence="17">
    <location>
        <begin position="3929"/>
        <end position="3991"/>
    </location>
</feature>
<feature type="region of interest" description="Disordered" evidence="18">
    <location>
        <begin position="3335"/>
        <end position="3354"/>
    </location>
</feature>
<evidence type="ECO:0000256" key="14">
    <source>
        <dbReference type="ARBA" id="ARBA00054075"/>
    </source>
</evidence>
<feature type="compositionally biased region" description="Basic and acidic residues" evidence="18">
    <location>
        <begin position="3373"/>
        <end position="3383"/>
    </location>
</feature>
<feature type="compositionally biased region" description="Acidic residues" evidence="18">
    <location>
        <begin position="221"/>
        <end position="243"/>
    </location>
</feature>
<dbReference type="Pfam" id="PF18199">
    <property type="entry name" value="Dynein_C"/>
    <property type="match status" value="1"/>
</dbReference>
<dbReference type="Pfam" id="PF12774">
    <property type="entry name" value="AAA_6"/>
    <property type="match status" value="1"/>
</dbReference>
<dbReference type="Pfam" id="PF08393">
    <property type="entry name" value="DHC_N2"/>
    <property type="match status" value="1"/>
</dbReference>
<dbReference type="InterPro" id="IPR043157">
    <property type="entry name" value="Dynein_AAA1S"/>
</dbReference>
<dbReference type="FunFam" id="3.40.50.300:FF:000153">
    <property type="entry name" value="Dynein axonemal heavy chain 1"/>
    <property type="match status" value="1"/>
</dbReference>
<keyword evidence="11" id="KW-0505">Motor protein</keyword>
<keyword evidence="20" id="KW-1185">Reference proteome</keyword>
<dbReference type="Gene3D" id="3.20.180.20">
    <property type="entry name" value="Dynein heavy chain, N-terminal domain 2"/>
    <property type="match status" value="1"/>
</dbReference>
<dbReference type="Gene3D" id="1.10.472.130">
    <property type="match status" value="1"/>
</dbReference>
<proteinExistence type="inferred from homology"/>
<dbReference type="SMART" id="SM00382">
    <property type="entry name" value="AAA"/>
    <property type="match status" value="3"/>
</dbReference>
<dbReference type="Pfam" id="PF17857">
    <property type="entry name" value="AAA_lid_1"/>
    <property type="match status" value="1"/>
</dbReference>
<feature type="compositionally biased region" description="Pro residues" evidence="18">
    <location>
        <begin position="2891"/>
        <end position="2907"/>
    </location>
</feature>
<evidence type="ECO:0000256" key="1">
    <source>
        <dbReference type="ARBA" id="ARBA00004430"/>
    </source>
</evidence>
<dbReference type="Gene3D" id="1.10.287.2620">
    <property type="match status" value="1"/>
</dbReference>
<keyword evidence="5" id="KW-0677">Repeat</keyword>
<dbReference type="GO" id="GO:0097729">
    <property type="term" value="C:9+2 motile cilium"/>
    <property type="evidence" value="ECO:0007669"/>
    <property type="project" value="UniProtKB-ARBA"/>
</dbReference>
<dbReference type="Pfam" id="PF03028">
    <property type="entry name" value="Dynein_heavy"/>
    <property type="match status" value="1"/>
</dbReference>
<keyword evidence="4" id="KW-0493">Microtubule</keyword>
<dbReference type="Pfam" id="PF12781">
    <property type="entry name" value="AAA_9"/>
    <property type="match status" value="1"/>
</dbReference>
<organism evidence="21">
    <name type="scientific">Thrips palmi</name>
    <name type="common">Melon thrips</name>
    <dbReference type="NCBI Taxonomy" id="161013"/>
    <lineage>
        <taxon>Eukaryota</taxon>
        <taxon>Metazoa</taxon>
        <taxon>Ecdysozoa</taxon>
        <taxon>Arthropoda</taxon>
        <taxon>Hexapoda</taxon>
        <taxon>Insecta</taxon>
        <taxon>Pterygota</taxon>
        <taxon>Neoptera</taxon>
        <taxon>Paraneoptera</taxon>
        <taxon>Thysanoptera</taxon>
        <taxon>Terebrantia</taxon>
        <taxon>Thripoidea</taxon>
        <taxon>Thripidae</taxon>
        <taxon>Thrips</taxon>
    </lineage>
</organism>
<keyword evidence="9 17" id="KW-0175">Coiled coil</keyword>
<evidence type="ECO:0000256" key="8">
    <source>
        <dbReference type="ARBA" id="ARBA00023017"/>
    </source>
</evidence>
<dbReference type="CTD" id="43379"/>
<evidence type="ECO:0000256" key="2">
    <source>
        <dbReference type="ARBA" id="ARBA00008887"/>
    </source>
</evidence>
<keyword evidence="10" id="KW-0969">Cilium</keyword>
<dbReference type="GO" id="GO:0060294">
    <property type="term" value="P:cilium movement involved in cell motility"/>
    <property type="evidence" value="ECO:0007669"/>
    <property type="project" value="UniProtKB-ARBA"/>
</dbReference>
<dbReference type="InterPro" id="IPR035699">
    <property type="entry name" value="AAA_6"/>
</dbReference>
<feature type="domain" description="AAA+ ATPase" evidence="19">
    <location>
        <begin position="2632"/>
        <end position="2771"/>
    </location>
</feature>
<keyword evidence="13" id="KW-0966">Cell projection</keyword>
<dbReference type="Gene3D" id="3.40.50.300">
    <property type="entry name" value="P-loop containing nucleotide triphosphate hydrolases"/>
    <property type="match status" value="5"/>
</dbReference>
<dbReference type="InterPro" id="IPR024317">
    <property type="entry name" value="Dynein_heavy_chain_D4_dom"/>
</dbReference>
<dbReference type="PANTHER" id="PTHR22878">
    <property type="entry name" value="DYNEIN HEAVY CHAIN 6, AXONEMAL-LIKE-RELATED"/>
    <property type="match status" value="1"/>
</dbReference>
<dbReference type="FunCoup" id="A0A6P8ZQH6">
    <property type="interactions" value="28"/>
</dbReference>
<dbReference type="FunFam" id="1.10.287.2620:FF:000002">
    <property type="entry name" value="Dynein heavy chain 2, axonemal"/>
    <property type="match status" value="1"/>
</dbReference>
<dbReference type="Gene3D" id="1.10.8.720">
    <property type="entry name" value="Region D6 of dynein motor"/>
    <property type="match status" value="1"/>
</dbReference>
<dbReference type="InterPro" id="IPR013602">
    <property type="entry name" value="Dynein_heavy_linker"/>
</dbReference>
<dbReference type="InterPro" id="IPR041589">
    <property type="entry name" value="DNAH3_AAA_lid_1"/>
</dbReference>
<dbReference type="Gene3D" id="1.10.8.1220">
    <property type="match status" value="1"/>
</dbReference>
<dbReference type="InterPro" id="IPR041228">
    <property type="entry name" value="Dynein_C"/>
</dbReference>
<dbReference type="InParanoid" id="A0A6P8ZQH6"/>
<dbReference type="GO" id="GO:0036156">
    <property type="term" value="C:inner dynein arm"/>
    <property type="evidence" value="ECO:0007669"/>
    <property type="project" value="UniProtKB-ARBA"/>
</dbReference>
<feature type="region of interest" description="Disordered" evidence="18">
    <location>
        <begin position="3363"/>
        <end position="3383"/>
    </location>
</feature>
<dbReference type="InterPro" id="IPR024743">
    <property type="entry name" value="Dynein_HC_stalk"/>
</dbReference>
<dbReference type="InterPro" id="IPR035706">
    <property type="entry name" value="AAA_9"/>
</dbReference>
<dbReference type="InterPro" id="IPR042219">
    <property type="entry name" value="AAA_lid_11_sf"/>
</dbReference>
<dbReference type="FunFam" id="1.20.1270.280:FF:000005">
    <property type="entry name" value="Dynein axonemal heavy chain 10"/>
    <property type="match status" value="1"/>
</dbReference>
<dbReference type="Gene3D" id="1.20.140.100">
    <property type="entry name" value="Dynein heavy chain, N-terminal domain 2"/>
    <property type="match status" value="1"/>
</dbReference>
<dbReference type="FunFam" id="1.10.8.720:FF:000005">
    <property type="entry name" value="Dynein axonemal heavy chain 10"/>
    <property type="match status" value="1"/>
</dbReference>
<dbReference type="Pfam" id="PF12780">
    <property type="entry name" value="AAA_8"/>
    <property type="match status" value="1"/>
</dbReference>
<evidence type="ECO:0000256" key="16">
    <source>
        <dbReference type="ARBA" id="ARBA00077719"/>
    </source>
</evidence>
<feature type="coiled-coil region" evidence="17">
    <location>
        <begin position="3724"/>
        <end position="3783"/>
    </location>
</feature>
<keyword evidence="8" id="KW-0243">Dynein</keyword>
<feature type="compositionally biased region" description="Acidic residues" evidence="18">
    <location>
        <begin position="2911"/>
        <end position="2923"/>
    </location>
</feature>
<evidence type="ECO:0000256" key="4">
    <source>
        <dbReference type="ARBA" id="ARBA00022701"/>
    </source>
</evidence>
<keyword evidence="7" id="KW-0067">ATP-binding</keyword>
<evidence type="ECO:0000256" key="12">
    <source>
        <dbReference type="ARBA" id="ARBA00023212"/>
    </source>
</evidence>
<dbReference type="Gene3D" id="1.20.1270.280">
    <property type="match status" value="1"/>
</dbReference>
<evidence type="ECO:0000256" key="5">
    <source>
        <dbReference type="ARBA" id="ARBA00022737"/>
    </source>
</evidence>
<dbReference type="FunFam" id="1.20.920.20:FF:000001">
    <property type="entry name" value="dynein heavy chain 2, axonemal"/>
    <property type="match status" value="1"/>
</dbReference>
<reference evidence="21" key="1">
    <citation type="submission" date="2025-08" db="UniProtKB">
        <authorList>
            <consortium name="RefSeq"/>
        </authorList>
    </citation>
    <scope>IDENTIFICATION</scope>
    <source>
        <tissue evidence="21">Total insect</tissue>
    </source>
</reference>
<dbReference type="Gene3D" id="3.10.490.20">
    <property type="match status" value="1"/>
</dbReference>
<dbReference type="Gene3D" id="6.10.140.1060">
    <property type="match status" value="1"/>
</dbReference>
<comment type="function">
    <text evidence="14">Force generating protein of eukaryotic cilia and flagella. Produces force towards the minus ends of microtubules. Dynein has ATPase activity; the force-producing power stroke is thought to occur on release of ADP. Required for assembly of the I1 inner arm complex and its targeting to the appropriate axoneme location. Also required for phototaxis.</text>
</comment>
<dbReference type="Gene3D" id="1.20.920.30">
    <property type="match status" value="1"/>
</dbReference>
<dbReference type="GO" id="GO:0008569">
    <property type="term" value="F:minus-end-directed microtubule motor activity"/>
    <property type="evidence" value="ECO:0007669"/>
    <property type="project" value="InterPro"/>
</dbReference>
<dbReference type="OrthoDB" id="64868at2759"/>
<dbReference type="InterPro" id="IPR041658">
    <property type="entry name" value="AAA_lid_11"/>
</dbReference>
<dbReference type="InterPro" id="IPR003593">
    <property type="entry name" value="AAA+_ATPase"/>
</dbReference>
<feature type="compositionally biased region" description="Basic and acidic residues" evidence="18">
    <location>
        <begin position="524"/>
        <end position="535"/>
    </location>
</feature>
<feature type="compositionally biased region" description="Acidic residues" evidence="18">
    <location>
        <begin position="162"/>
        <end position="179"/>
    </location>
</feature>
<dbReference type="Pfam" id="PF12777">
    <property type="entry name" value="MT"/>
    <property type="match status" value="1"/>
</dbReference>
<feature type="compositionally biased region" description="Basic residues" evidence="18">
    <location>
        <begin position="117"/>
        <end position="127"/>
    </location>
</feature>
<dbReference type="KEGG" id="tpal:117647961"/>
<dbReference type="FunFam" id="3.40.50.300:FF:000049">
    <property type="entry name" value="Dynein, axonemal, heavy chain 5"/>
    <property type="match status" value="1"/>
</dbReference>
<dbReference type="SUPFAM" id="SSF52540">
    <property type="entry name" value="P-loop containing nucleoside triphosphate hydrolases"/>
    <property type="match status" value="4"/>
</dbReference>
<evidence type="ECO:0000256" key="10">
    <source>
        <dbReference type="ARBA" id="ARBA00023069"/>
    </source>
</evidence>
<dbReference type="GO" id="GO:0045505">
    <property type="term" value="F:dynein intermediate chain binding"/>
    <property type="evidence" value="ECO:0007669"/>
    <property type="project" value="InterPro"/>
</dbReference>
<dbReference type="FunFam" id="3.20.180.20:FF:000001">
    <property type="entry name" value="Dynein axonemal heavy chain 5"/>
    <property type="match status" value="1"/>
</dbReference>
<dbReference type="GO" id="GO:0005874">
    <property type="term" value="C:microtubule"/>
    <property type="evidence" value="ECO:0007669"/>
    <property type="project" value="UniProtKB-KW"/>
</dbReference>
<dbReference type="GeneID" id="117647961"/>
<evidence type="ECO:0000256" key="3">
    <source>
        <dbReference type="ARBA" id="ARBA00022490"/>
    </source>
</evidence>
<dbReference type="GO" id="GO:0008017">
    <property type="term" value="F:microtubule binding"/>
    <property type="evidence" value="ECO:0007669"/>
    <property type="project" value="UniProtKB-ARBA"/>
</dbReference>
<dbReference type="Gene3D" id="1.20.920.20">
    <property type="match status" value="1"/>
</dbReference>
<dbReference type="Gene3D" id="1.20.58.1120">
    <property type="match status" value="1"/>
</dbReference>
<evidence type="ECO:0000256" key="6">
    <source>
        <dbReference type="ARBA" id="ARBA00022741"/>
    </source>
</evidence>
<dbReference type="FunFam" id="1.20.58.1120:FF:000008">
    <property type="entry name" value="Dynein heavy chain 10, axonemal"/>
    <property type="match status" value="1"/>
</dbReference>
<dbReference type="FunFam" id="3.40.50.300:FF:000063">
    <property type="entry name" value="dynein heavy chain 6, axonemal"/>
    <property type="match status" value="1"/>
</dbReference>
<evidence type="ECO:0000256" key="13">
    <source>
        <dbReference type="ARBA" id="ARBA00023273"/>
    </source>
</evidence>
<comment type="subunit">
    <text evidence="15">The I1 inner arm complex (also known as the f dynein complex) is a two-headed isoform composed of two heavy chains (1-alpha and 1-beta), three intermediate chains and three light chains. I1 occupies a specific position proximal to the first radial spoke and repeats every 96 nm along the length of the axoneme.</text>
</comment>
<evidence type="ECO:0000256" key="9">
    <source>
        <dbReference type="ARBA" id="ARBA00023054"/>
    </source>
</evidence>
<dbReference type="FunFam" id="1.10.8.710:FF:000002">
    <property type="entry name" value="dynein heavy chain 17, axonemal"/>
    <property type="match status" value="1"/>
</dbReference>
<dbReference type="FunFam" id="3.10.490.20:FF:000006">
    <property type="entry name" value="Dynein axonemal heavy chain 10"/>
    <property type="match status" value="1"/>
</dbReference>
<dbReference type="Proteomes" id="UP000515158">
    <property type="component" value="Unplaced"/>
</dbReference>
<evidence type="ECO:0000313" key="20">
    <source>
        <dbReference type="Proteomes" id="UP000515158"/>
    </source>
</evidence>
<dbReference type="InterPro" id="IPR004273">
    <property type="entry name" value="Dynein_heavy_D6_P-loop"/>
</dbReference>
<keyword evidence="12" id="KW-0206">Cytoskeleton</keyword>
<evidence type="ECO:0000256" key="15">
    <source>
        <dbReference type="ARBA" id="ARBA00063032"/>
    </source>
</evidence>
<dbReference type="Pfam" id="PF08385">
    <property type="entry name" value="DHC_N1"/>
    <property type="match status" value="2"/>
</dbReference>
<dbReference type="GO" id="GO:0051959">
    <property type="term" value="F:dynein light intermediate chain binding"/>
    <property type="evidence" value="ECO:0007669"/>
    <property type="project" value="InterPro"/>
</dbReference>
<dbReference type="InterPro" id="IPR027417">
    <property type="entry name" value="P-loop_NTPase"/>
</dbReference>
<dbReference type="FunFam" id="1.20.140.100:FF:000001">
    <property type="entry name" value="dynein heavy chain 17, axonemal"/>
    <property type="match status" value="1"/>
</dbReference>
<evidence type="ECO:0000256" key="7">
    <source>
        <dbReference type="ARBA" id="ARBA00022840"/>
    </source>
</evidence>
<protein>
    <recommendedName>
        <fullName evidence="16">Dynein-1, subspecies f</fullName>
    </recommendedName>
</protein>
<comment type="similarity">
    <text evidence="2">Belongs to the dynein heavy chain family.</text>
</comment>
<sequence>MADYRLDWVKDRALAFLDEDDEDLFDEMLARNDGELEDRLLSYLDDDIMGAHDIGRKLFFVYKTYYEKIVKEEIVVAEEVAPPTPPPPEPEPETIIRKGKGKGGKGGKAAKAAKGGKAAKKGKKGKKGRDESPPPAPTEPETELQIEISEADPAAESPTEVGPEEDVEEEGVQEEEAAEEPSPAEPSSEEKDSPEGDTSESPEVPTGSEGGTAHSSPTLEEGAEEEDALPEDDIQPDEAEEDVGYMSSEDQGPSPELEDPGGGGEGENVGEDAEAPETPTKKKGKKGKKGKKEKKTKKGRKSPPTAVEMVPAIEEIPEPQFIYVSKTIERVIHAPQLHGHLGMLDENERAAPGRQYVYFLRISEEGIPLPEGPGDAIADMPKHFIVGCTTSNFIGSVSKLLKKAYIPLVQRQFREPTSSGEGEHDTNSVVSSAIFKRPSDYRRMCLNILKVEKASKKPKPTAKQETGSVLDATIQSAQEVLEAAQIAEEQQISATSSALNAMAATASASVASFGAGAGASGDGPGKHSDDVKSESISEDTASTGNMPTKQELLSDIKSFISSVDWTIQHLEGDNTLHVPVVPALWVQGATPETLAEDPALVADLESIVTQWERHIVSVIDGYMAKKPVGEGPLAEFEYWQERDAGLSLLVEQFKAPSVVLILDVLAAASSKIGEYFETFKSEFMVTYEQARYNVKFLSTVVRHFKTVEHNQDLGAVRDSLPALIDGLHMLWVVSRFYCNEDQMVPLMLRISNTLCTKASTALQVKTLFKLPLVQILQQTKEAEEMLQKWRSCYMDTRARIEASGKGQRWEFDKNKLFSNSDYIAKVCGNLHEVSKNIQEFRNIFGQELKSIISDPAQIDAVVKRVEALVVPIESADFDIFSRGYAENWDALMSSFRHHVERLEEEAKFFIDESFKALRSSTEALEMLLKFKHMETRKAIQEQLMTKFDLIMQQFSKEVSNIEHIFTKGKRHPPLLRNQPPVAGAIFWERLLFQTLKRPVLVFQTVEDLKKCELMKEAFADYLQVGKQMQQFELSRLDSWVTKAQEDIKQAMTRNVMRLEESVHACFRKNNKFSARSGRRHNMGLQRSSFRMTRMGSQQTFTSSQSSMTRFGHSNAMTTRQSMMSVSQGASQGMGLGSVAIGLKWAARGRSKTGSNQKMTFPGPSYSFTWEDFIGDSVLVENNLRLEVNFDPDLLSVIAEAELLEILGYDLPVPIKMVAYQKDRFHADYQAICKLVSDYNNLVDRLDIPQLLFVKSHLREVEKQMQPGLSRINWTSQGVCDFALGCQQVLRNLVSLVSQMEAVSVEVAQRLTQLEQYNLFFVESHEESTDCLGCKDFFSEMDLKRAESVRQMMKLYGDLGPVLMKLEGLVLQTSTGRAPVMAHSYQYWESRTFSTFVKFVLRNLMDFEHFLVGNTACFQVETRLAVPDVSMIPTTDEVNKIIIHSIKDFLERLKSFPRWMHGTCLECPQQRRPDSDKTHQFTMFDDLGQVPQITDMVVKLLETARRLTEEVHKYLLRWKTYRNLWTFDKVVTCDRFAQKNPTLLQYDEKFSYYSQLINEIDDIGTYQDIHCIRINLVPLMNEVKFHANEWKACLGQHLSENTHNMVHDFFSQLNVMKKDLQSQIQDLESFKLVLQTICTVLSMNVSAELLYNEVMERYKTLRAHNIEVNKDDEALAATLPEAWKELYVAAMLRSRNLQKTKAKFAITTQDEIYDFLAECNEFVEKFIAEGPGSVGDDLEKGFKLMDVYKIEIDELLKKKANMQTAERLFDLPLTDYSNFLSTVEDFNHMELIFQLYKVQKAARDGWSKTLWVNLNPVELVDGMDGFLKEWRKLPKGAKQLEVAKTLEKRMKEFKGCVPLYVELKNEAMRERHWKSLMDKTGEHFDMAADRFTLENMFAMDLARYTDVALEIIGYAVKELSIEKGVKDISETWTKLTLSLARHQKGSEDRGYVLSAVDEILQTLDEHTMSLQSMSASQFVGPFLTIVQKWEKNLAIIGEVLEEWLSVQRKWLYLEGIFVGGDIRHQLPEEAKKFDSIDASYRKIMIDTARNPKVLDCCVVPSGRLTDLQALTYGLERCQKMLNEYLESKRNAFPRFFFLSDDELLSVLGSSQITCCQEHMVKMFDNIASLLLGKDNSERDIASAMISCEGEVMEFRNPVFAEGRVEEWMNNVLAEMRRSNQYITKKAIYNYGKVRRPRCEWMLDYQGMVVLASNQVWWTAEVENVFDKIKKGNKKAMREYLEQMNNQLDELVVMVRQNLTNNERKKFNTVLIIDVHTRDIIENFVRDSVMDAHEFNWESQLRFYWVKEVDNLAVVQCTGNFDYGYEYMGLNGRLVITPLTDRIYLTITQALSMQLGGAPAGPAGTGKTETTKDLAKALGLLCMVTNCGEGMDYKAVGKILSGLCQCGAWGCFDEFNRIDISVLSVISTQLQTIRSALIMKMSRFNFEGQEIAMDLKVGVFITMNPGYAGRTELPESVKALFRPVVCIVPDLEQICLIMLFSEGFLQAKVLAKKMTVLYHLAQGQLSKQNHYDFGLRALKSVLVMAGELKRGSPDLPENVVLMRALRDMNLPKFVFEDVPLFLGLIKDLFPGLECPRVAYPDFNAAVEEALQSDGYILLPDQVDKVVQMYETMMTRHSTMIVGPTGGGKTVVIETLVKAQNALGLPTRLFILNPKACSVVELYGILDPASRDWTDGLLSNIFREINKPLEQPEKEERRYILFDGDVDALWIENMNSVMDDNKLLTLANGERIRLQPHCALLFEVGDLQYASPATVSRAGMVYVDPKNLGYMPYWHRWLASRPNPNERDSFAALFNRYVPNTLRYILEGMKGSTEGDPLVMAVPQTSLNLVTQLCFMLDALVPVPHPDDEEDIPRIQLVDLGTGDDEEEVEQAPVPGPPPPPPDPRLPPGHVPEEEAPEAPPEDEGEDPMVALERMAQAELLECIFLQALYCSLGAPLVAASRKPFDEFVKQTAGIMSFEDTPENPASTKHLPASEPTLFDYFFDIEKRQWFAWKWLVPEYVHDSTKRFNEILVPTIDTERTTWFLRLMLKHYFKDRIFRKVKRPVVLVGDTGTSKSAIMLDFLRQLNQEVFARLNVNFSSRTTSMDVQRTLESAVEKRTKEIYGPPVGKKLVIFIDDLNMPQVDTYGTQQPIALLKLLLDRGGMYNRGKDLNWKQLKDICFFTAMGTAGGGRNAVDPRFLSLFSVMSLVFPSDETLKYIYNSILAGHTKPFTEEIQRVVPVVVNINLGLYKVALLQLPPTPSRFHYIFNLRDLSRICSGMVLTQPELFEQTRQFVRVWRNEFTRVICDRLITTEDQSLMQEEMQKMIEEYFPEDKKATLPSQGEMSLVDTTEPRSADQIATTDIDAEAEEGSEEGASLKEEEAEHVTREKMTFQEYVLRDPLLFGDYRNAINDDDPRCYEDLIDYEAVYHLLQELLVAYNESYSKMDLVLFDDALEHITRVHRALRINRGHALVVGVGGSGKQSITKLAAFAAGCEVFEISLSRGYNEYMFKEDMKKLFYLLGVDRKNVVFLFTAAQVVEEAFLEFINNILTIGMIPALFSDDEKENIMVSVRSFAMDAGYGVTKDGVWNYFVDLCANNLHIVLAMSPSGENLRNWCRSFPGLVNNTYIDWLFPWPSQALLAVAHVFLTDNPKVPQEHRDSIVEHVVHTHESVREYCQDYLIKLRRKNYVTPKHYLDFINIYLHQLDVRAADIDHQCERLKGGMVKMQEASAELDILNKKLEVQKKVVAEKQAASNVLLAQVKEATESANQKKDKATEKSVEIEQQAKVIASEKGEAEEVLAEAMPALEAARNALAELEKSDITEIRSFATPPEAVQVVCECVVIIKGIKEVNWKSAKGMLSDPNFLRNLQQLNCDLITQKQVQAVKAHMKKCNLEGMEKISKAGYGLLRFVEAVLGYCAVYKEVRPKKEKVAALETEFKQATKYLDNLNREITKVEAVLADLNEKYVAAMSEAHELQEEADIMQRRLVAADKLFSGLRSENERWTTDLAKLHEDKKQLLGNCLLSSAFLSYAGPFSFEYRQTMLHEDWEQSLLEKGIPLTHPWKAQEHLTTDVEISKWTSEGLPPDELSVQNGILTTQSNCFPLCIDPQQQALNWIKRKEERNNLRVLTFNDADFLKQLEMGIKLGQPVLFQDVDDYIDPVIENVLSKNFKTPPGRRYVMLGDLEVDVDLKFRLYLTTKLSNPPFNPAIYAKATVINYTVTLSGLEDQLLSVVVRNERADLEERREELIAETFENKNLLSQLEDALLLELTTSSGNMLDNQELIATLENTKTKATEVTSKLELAAATAVDIDGLRDGYRSVAGRGAMLFFLLSDMAAVNAMYQYSLSSYLEVFAYSLRKALPHTQLSRRLSNIIVTLTKNVYDYGCTGIFEKHKLLFSFQMAMKLQKAEGTVNQTELDFFIKGNVSLEAPSRPPPDKWLTGWTDILKLSQDFSSDFGELPNDIENNLSVWEEWYDLDAPEDVPFPMGYSERIRPFQKLMIIRCFRVDRVYRAVTKYIIETMGQEFVMPPVISLDNIFEQSSPQMPVVFILSPGSDPTSELMKLAERCGSGGGRFKYLSLGQGQEQLALSLLEVAVSRGQWLMLQNCHLLLRFLRDLEKQLEATGKPHPDFRLWLTTDPTPGFPISILQRSLKVVTEPPNGLKLNLRGTYFKLSQNSLEHCSHPVFKKLVYVLAFFHAVVQERRKYDKIGWNICYDFNESDFNVCLQILDTYLTKAHNTKDTRIPWGSLKYLIGEVMYGGRVIDNFDRRIVSTYMDEYMGDFLFDTFQPFHFYKDENVDYHIPQDSGKDEYINFIDELPLINSPNVFGLHANAEIGYFSQAVKEMWNHLIQLQPQTGEVSAGVSREEYIDNVAKDILERLPPQYEVARVRKGLEMNITPSIVVLLQELARFNNLIQCMQSTLTSLRKALAGEIGMNSILDNVASSLYNGQLPNEWRKRAPATCKTLGNWMQHFIKRNEQYHNWAIGGDPMVIWLSGLHIPESYLAALVQMACRKNGWPLDRSVMYTTVTKYQSLDEVEERPDQGCYVIGLYLEGARWDMENECLARSFPKVLQEELPIVMVIPVEAHRLKLQNTIKTPVYTTSLRRNAMGVGLVFVADLSTEEHNSHWILQGVCVVLNSD</sequence>
<feature type="region of interest" description="Disordered" evidence="18">
    <location>
        <begin position="2881"/>
        <end position="2923"/>
    </location>
</feature>
<evidence type="ECO:0000256" key="18">
    <source>
        <dbReference type="SAM" id="MobiDB-lite"/>
    </source>
</evidence>
<dbReference type="GO" id="GO:0005524">
    <property type="term" value="F:ATP binding"/>
    <property type="evidence" value="ECO:0007669"/>
    <property type="project" value="UniProtKB-KW"/>
</dbReference>
<feature type="region of interest" description="Disordered" evidence="18">
    <location>
        <begin position="516"/>
        <end position="548"/>
    </location>
</feature>
<keyword evidence="3" id="KW-0963">Cytoplasm</keyword>
<dbReference type="InterPro" id="IPR041466">
    <property type="entry name" value="Dynein_AAA5_ext"/>
</dbReference>
<dbReference type="Pfam" id="PF18198">
    <property type="entry name" value="AAA_lid_11"/>
    <property type="match status" value="1"/>
</dbReference>
<evidence type="ECO:0000256" key="17">
    <source>
        <dbReference type="SAM" id="Coils"/>
    </source>
</evidence>
<dbReference type="Pfam" id="PF17852">
    <property type="entry name" value="Dynein_AAA_lid"/>
    <property type="match status" value="1"/>
</dbReference>